<evidence type="ECO:0008006" key="3">
    <source>
        <dbReference type="Google" id="ProtNLM"/>
    </source>
</evidence>
<dbReference type="InterPro" id="IPR014917">
    <property type="entry name" value="DUF1800"/>
</dbReference>
<gene>
    <name evidence="1" type="ORF">Y958_02645</name>
</gene>
<organism evidence="1 2">
    <name type="scientific">Nitrospirillum viridazoti CBAmc</name>
    <dbReference type="NCBI Taxonomy" id="1441467"/>
    <lineage>
        <taxon>Bacteria</taxon>
        <taxon>Pseudomonadati</taxon>
        <taxon>Pseudomonadota</taxon>
        <taxon>Alphaproteobacteria</taxon>
        <taxon>Rhodospirillales</taxon>
        <taxon>Azospirillaceae</taxon>
        <taxon>Nitrospirillum</taxon>
        <taxon>Nitrospirillum viridazoti</taxon>
    </lineage>
</organism>
<dbReference type="Proteomes" id="UP000197153">
    <property type="component" value="Chromosome 1"/>
</dbReference>
<sequence length="533" mass="58211">MVVPTPVAAAGAAPSQEWIFLNRFAYGPRPGDAQALKQQGIPHWLDEQLHLAAAGTGPGPECQQKLDSAVMRIKYDAGEGWAALDEMRPLRTLDQPVDALWSLNQPDRKLPYQERVRPRLDLAAATVIRAVYDPAQLRQVMTLFWHDHFSVNAADSYTAPALPAYDAALRAHALGNFRDLLEAVATSPAMLIYLNNRSSRGGAANENYARELFELHTLGRDAYLNTQYDRWRDVPGALKGAPEGYIDQDVYEASRAFTGWSIQSGQDLGGYKAPNDGRFTYIESWHDNYQKRVLAAEFDSYQPPQNDGHKVLDLVANHPATAQFICTKMVRSLLGGEPSPELVKAAAATWLDNRQRPDQIARVVRLIALSPQATANWGARPKRPLELVASFARATGIPVTASEPLVGTMDSAGQKLYAWPSPDGHPVADDYWLGAQNMRARWNLALGLAEGWWMPPGLSATAQMGPAAAHSGQAVAFWSDRLLGSPTAIDAAALLGGLSLAADTPPMVDNKTGEFANRRLAAYVAMSPAFQLR</sequence>
<evidence type="ECO:0000313" key="2">
    <source>
        <dbReference type="Proteomes" id="UP000197153"/>
    </source>
</evidence>
<dbReference type="EMBL" id="CP022110">
    <property type="protein sequence ID" value="ASG19850.1"/>
    <property type="molecule type" value="Genomic_DNA"/>
</dbReference>
<accession>A0A248JN05</accession>
<dbReference type="RefSeq" id="WP_088870800.1">
    <property type="nucleotide sequence ID" value="NZ_CP022110.1"/>
</dbReference>
<dbReference type="AlphaFoldDB" id="A0A248JN05"/>
<keyword evidence="2" id="KW-1185">Reference proteome</keyword>
<name>A0A248JN05_9PROT</name>
<dbReference type="KEGG" id="nao:Y958_02645"/>
<reference evidence="1 2" key="1">
    <citation type="submission" date="2017-06" db="EMBL/GenBank/DDBJ databases">
        <title>Complete genome sequence of Nitrospirillum amazonense strain CBAmC, an endophytic nitrogen-fixing and plant growth-promoting bacterium, isolated from sugarcane.</title>
        <authorList>
            <person name="Schwab S."/>
            <person name="dos Santos Teixeira K.R."/>
            <person name="Simoes Araujo J.L."/>
            <person name="Soares Vidal M."/>
            <person name="Borges de Freitas H.R."/>
            <person name="Rivello Crivelaro A.L."/>
            <person name="Bueno de Camargo Nunes A."/>
            <person name="dos Santos C.M."/>
            <person name="Palmeira da Silva Rosa D."/>
            <person name="da Silva Padilha D."/>
            <person name="da Silva E."/>
            <person name="Araujo Terra L."/>
            <person name="Soares Mendes V."/>
            <person name="Farinelli L."/>
            <person name="Magalhaes Cruz L."/>
            <person name="Baldani J.I."/>
        </authorList>
    </citation>
    <scope>NUCLEOTIDE SEQUENCE [LARGE SCALE GENOMIC DNA]</scope>
    <source>
        <strain evidence="1 2">CBAmC</strain>
    </source>
</reference>
<evidence type="ECO:0000313" key="1">
    <source>
        <dbReference type="EMBL" id="ASG19850.1"/>
    </source>
</evidence>
<proteinExistence type="predicted"/>
<protein>
    <recommendedName>
        <fullName evidence="3">DUF1800 domain-containing protein</fullName>
    </recommendedName>
</protein>
<dbReference type="Pfam" id="PF08811">
    <property type="entry name" value="DUF1800"/>
    <property type="match status" value="1"/>
</dbReference>